<accession>H1KBZ4</accession>
<organism evidence="1 2">
    <name type="scientific">Methylorubrum extorquens DSM 13060</name>
    <dbReference type="NCBI Taxonomy" id="882800"/>
    <lineage>
        <taxon>Bacteria</taxon>
        <taxon>Pseudomonadati</taxon>
        <taxon>Pseudomonadota</taxon>
        <taxon>Alphaproteobacteria</taxon>
        <taxon>Hyphomicrobiales</taxon>
        <taxon>Methylobacteriaceae</taxon>
        <taxon>Methylorubrum</taxon>
    </lineage>
</organism>
<evidence type="ECO:0000313" key="2">
    <source>
        <dbReference type="Proteomes" id="UP000004382"/>
    </source>
</evidence>
<gene>
    <name evidence="1" type="ORF">MetexDRAFT_0156</name>
</gene>
<dbReference type="EMBL" id="AGJK01000002">
    <property type="protein sequence ID" value="EHP94991.1"/>
    <property type="molecule type" value="Genomic_DNA"/>
</dbReference>
<proteinExistence type="predicted"/>
<evidence type="ECO:0000313" key="1">
    <source>
        <dbReference type="EMBL" id="EHP94991.1"/>
    </source>
</evidence>
<dbReference type="Proteomes" id="UP000004382">
    <property type="component" value="Unassembled WGS sequence"/>
</dbReference>
<comment type="caution">
    <text evidence="1">The sequence shown here is derived from an EMBL/GenBank/DDBJ whole genome shotgun (WGS) entry which is preliminary data.</text>
</comment>
<dbReference type="AlphaFoldDB" id="H1KBZ4"/>
<sequence>MRNPLRNIVRRSADKPNRPTLKQRAVALKATAARVIRRRAVEVAPATPSADPRLMAMVTEMLEARRKLNDPAVPDGPEADALGERETSLCIGIHRFPAQSIHDMRAKLPLLREEAEDAARGWDSRRVPFKESLPGAAWAGLLRDIEHLAGAPAVVPAGADARLLEAEAAFSADDAALDEQWERMDAAEDAYAPPPMPAALKVWGNDWMYPSIPQPGTLRRAGGSETYGKEEVEILRTRPCMRRAYGVSEGERQPDGSRVGPDKMAQARADAIVAAWDEWQAGLRAAREAVDLPRLEAEREALFSRRNAALALIRDTPAKTLAGLAVKARTARDMEAGIDLRQTACQRDDDDAEGFFYTLAADVLDMAAPLAVGPQPEAATASLADQILTAWREYGTDIGVGDEEESEATRALSERRSALIDAAEALPATRENVPAKALALAWLEYVDSWQNGQARDAYSIDGRLALDIDTAICGRLLTEF</sequence>
<protein>
    <submittedName>
        <fullName evidence="1">Uncharacterized protein</fullName>
    </submittedName>
</protein>
<reference evidence="1 2" key="1">
    <citation type="submission" date="2011-09" db="EMBL/GenBank/DDBJ databases">
        <title>The draft genome of Methylobacterium extorquens DSM 13060.</title>
        <authorList>
            <consortium name="US DOE Joint Genome Institute (JGI-PGF)"/>
            <person name="Lucas S."/>
            <person name="Han J."/>
            <person name="Lapidus A."/>
            <person name="Cheng J.-F."/>
            <person name="Goodwin L."/>
            <person name="Pitluck S."/>
            <person name="Peters L."/>
            <person name="Land M.L."/>
            <person name="Hauser L."/>
            <person name="Koskimaki J."/>
            <person name="Halonen O."/>
            <person name="Pirttila A."/>
            <person name="Frank C."/>
            <person name="Woyke T.J."/>
        </authorList>
    </citation>
    <scope>NUCLEOTIDE SEQUENCE [LARGE SCALE GENOMIC DNA]</scope>
    <source>
        <strain evidence="1 2">DSM 13060</strain>
    </source>
</reference>
<dbReference type="PATRIC" id="fig|882800.3.peg.150"/>
<name>H1KBZ4_METEX</name>
<dbReference type="RefSeq" id="WP_003596194.1">
    <property type="nucleotide sequence ID" value="NZ_AGJK01000002.1"/>
</dbReference>